<dbReference type="EMBL" id="CP084167">
    <property type="protein sequence ID" value="UJG44092.1"/>
    <property type="molecule type" value="Genomic_DNA"/>
</dbReference>
<dbReference type="GO" id="GO:0070819">
    <property type="term" value="F:menaquinone-dependent protoporphyrinogen oxidase activity"/>
    <property type="evidence" value="ECO:0007669"/>
    <property type="project" value="TreeGrafter"/>
</dbReference>
<proteinExistence type="predicted"/>
<dbReference type="InterPro" id="IPR052200">
    <property type="entry name" value="Protoporphyrinogen_IX_DH"/>
</dbReference>
<evidence type="ECO:0000259" key="1">
    <source>
        <dbReference type="PROSITE" id="PS50902"/>
    </source>
</evidence>
<dbReference type="Proteomes" id="UP001200513">
    <property type="component" value="Chromosome"/>
</dbReference>
<reference evidence="2" key="1">
    <citation type="journal article" date="2022" name="Nat. Microbiol.">
        <title>Unique mobile elements and scalable gene flow at the prokaryote-eukaryote boundary revealed by circularized Asgard archaea genomes.</title>
        <authorList>
            <person name="Wu F."/>
            <person name="Speth D.R."/>
            <person name="Philosof A."/>
            <person name="Cremiere A."/>
            <person name="Narayanan A."/>
            <person name="Barco R.A."/>
            <person name="Connon S.A."/>
            <person name="Amend J.P."/>
            <person name="Antoshechkin I.A."/>
            <person name="Orphan V.J."/>
        </authorList>
    </citation>
    <scope>NUCLEOTIDE SEQUENCE</scope>
    <source>
        <strain evidence="2">PR6</strain>
    </source>
</reference>
<gene>
    <name evidence="2" type="ORF">K9W46_02665</name>
</gene>
<feature type="domain" description="Flavodoxin-like" evidence="1">
    <location>
        <begin position="6"/>
        <end position="186"/>
    </location>
</feature>
<dbReference type="InterPro" id="IPR026816">
    <property type="entry name" value="Flavodoxin_dom"/>
</dbReference>
<dbReference type="PANTHER" id="PTHR38030">
    <property type="entry name" value="PROTOPORPHYRINOGEN IX DEHYDROGENASE [MENAQUINONE]"/>
    <property type="match status" value="1"/>
</dbReference>
<organism evidence="2">
    <name type="scientific">Candidatus Heimdallarchaeum endolithica</name>
    <dbReference type="NCBI Taxonomy" id="2876572"/>
    <lineage>
        <taxon>Archaea</taxon>
        <taxon>Promethearchaeati</taxon>
        <taxon>Candidatus Heimdallarchaeota</taxon>
        <taxon>Candidatus Heimdallarchaeia (ex Rinke et al. 2021) (nom. nud.)</taxon>
        <taxon>Candidatus Heimdallarchaeales</taxon>
        <taxon>Candidatus Heimdallarchaeaceae</taxon>
        <taxon>Candidatus Heimdallarchaeum</taxon>
    </lineage>
</organism>
<accession>A0A9Y1BS60</accession>
<dbReference type="InterPro" id="IPR008254">
    <property type="entry name" value="Flavodoxin/NO_synth"/>
</dbReference>
<dbReference type="Pfam" id="PF12724">
    <property type="entry name" value="Flavodoxin_5"/>
    <property type="match status" value="1"/>
</dbReference>
<dbReference type="PANTHER" id="PTHR38030:SF2">
    <property type="entry name" value="PROTOPORPHYRINOGEN IX DEHYDROGENASE [QUINONE]"/>
    <property type="match status" value="1"/>
</dbReference>
<dbReference type="AlphaFoldDB" id="A0A9Y1BS60"/>
<protein>
    <recommendedName>
        <fullName evidence="1">Flavodoxin-like domain-containing protein</fullName>
    </recommendedName>
</protein>
<dbReference type="Gene3D" id="3.40.50.360">
    <property type="match status" value="1"/>
</dbReference>
<evidence type="ECO:0000313" key="2">
    <source>
        <dbReference type="EMBL" id="UJG44092.1"/>
    </source>
</evidence>
<name>A0A9Y1BS60_9ARCH</name>
<dbReference type="SUPFAM" id="SSF52218">
    <property type="entry name" value="Flavoproteins"/>
    <property type="match status" value="1"/>
</dbReference>
<dbReference type="GO" id="GO:0010181">
    <property type="term" value="F:FMN binding"/>
    <property type="evidence" value="ECO:0007669"/>
    <property type="project" value="InterPro"/>
</dbReference>
<dbReference type="GO" id="GO:0006783">
    <property type="term" value="P:heme biosynthetic process"/>
    <property type="evidence" value="ECO:0007669"/>
    <property type="project" value="TreeGrafter"/>
</dbReference>
<dbReference type="PROSITE" id="PS50902">
    <property type="entry name" value="FLAVODOXIN_LIKE"/>
    <property type="match status" value="1"/>
</dbReference>
<dbReference type="InterPro" id="IPR029039">
    <property type="entry name" value="Flavoprotein-like_sf"/>
</dbReference>
<sequence>MNDKKILIVFGSRYGAKEEVTKRIKELLEKNNFYVEIIDLGQIQKQELPKINNYSGLIIGTGIKMSMWVKSVKKFVKNEKEALKKYIGIKAFFVSSAFAADPEKYESIKNEYIFSRLQKYGLNFNLVEAFGGKLDLSPESKMTWLDKKMVEIISKQYDDTKNKVIDLRDWEKVEKFVSNFIELLSK</sequence>